<dbReference type="PANTHER" id="PTHR22683">
    <property type="entry name" value="SPORULATION PROTEIN RELATED"/>
    <property type="match status" value="1"/>
</dbReference>
<dbReference type="Gene3D" id="3.40.50.300">
    <property type="entry name" value="P-loop containing nucleotide triphosphate hydrolases"/>
    <property type="match status" value="1"/>
</dbReference>
<dbReference type="InterPro" id="IPR027417">
    <property type="entry name" value="P-loop_NTPase"/>
</dbReference>
<evidence type="ECO:0000313" key="7">
    <source>
        <dbReference type="Proteomes" id="UP001225356"/>
    </source>
</evidence>
<keyword evidence="4" id="KW-0812">Transmembrane</keyword>
<evidence type="ECO:0000256" key="1">
    <source>
        <dbReference type="ARBA" id="ARBA00022741"/>
    </source>
</evidence>
<dbReference type="Pfam" id="PF01580">
    <property type="entry name" value="FtsK_SpoIIIE"/>
    <property type="match status" value="1"/>
</dbReference>
<dbReference type="InterPro" id="IPR050206">
    <property type="entry name" value="FtsK/SpoIIIE/SftA"/>
</dbReference>
<dbReference type="SUPFAM" id="SSF52540">
    <property type="entry name" value="P-loop containing nucleoside triphosphate hydrolases"/>
    <property type="match status" value="1"/>
</dbReference>
<comment type="caution">
    <text evidence="6">The sequence shown here is derived from an EMBL/GenBank/DDBJ whole genome shotgun (WGS) entry which is preliminary data.</text>
</comment>
<proteinExistence type="predicted"/>
<keyword evidence="4" id="KW-0472">Membrane</keyword>
<keyword evidence="4" id="KW-1133">Transmembrane helix</keyword>
<accession>A0ABT9QJP5</accession>
<organism evidence="6 7">
    <name type="scientific">Streptosporangium lutulentum</name>
    <dbReference type="NCBI Taxonomy" id="1461250"/>
    <lineage>
        <taxon>Bacteria</taxon>
        <taxon>Bacillati</taxon>
        <taxon>Actinomycetota</taxon>
        <taxon>Actinomycetes</taxon>
        <taxon>Streptosporangiales</taxon>
        <taxon>Streptosporangiaceae</taxon>
        <taxon>Streptosporangium</taxon>
    </lineage>
</organism>
<feature type="binding site" evidence="3">
    <location>
        <begin position="246"/>
        <end position="253"/>
    </location>
    <ligand>
        <name>ATP</name>
        <dbReference type="ChEBI" id="CHEBI:30616"/>
    </ligand>
</feature>
<feature type="transmembrane region" description="Helical" evidence="4">
    <location>
        <begin position="33"/>
        <end position="53"/>
    </location>
</feature>
<gene>
    <name evidence="6" type="ORF">J2853_006187</name>
</gene>
<reference evidence="6 7" key="1">
    <citation type="submission" date="2023-07" db="EMBL/GenBank/DDBJ databases">
        <title>Sequencing the genomes of 1000 actinobacteria strains.</title>
        <authorList>
            <person name="Klenk H.-P."/>
        </authorList>
    </citation>
    <scope>NUCLEOTIDE SEQUENCE [LARGE SCALE GENOMIC DNA]</scope>
    <source>
        <strain evidence="6 7">DSM 46740</strain>
    </source>
</reference>
<dbReference type="RefSeq" id="WP_307563880.1">
    <property type="nucleotide sequence ID" value="NZ_JAUSQU010000001.1"/>
</dbReference>
<sequence>MFKKLPGDEAQHLVSTTPDTAVVFRPAVVQTPAIITIVIFAWRLLAGLVRLLWRHPIASAAIAAPCALAWLVGWQWGVALVVLALVGLTAWRVADRPSFLRLVGWRLLAWWRLTWIYRRHWQPVMFISGLGRHLKGRDYLPHLVGVRCTSWADLVTVKMLTGQSVTDWSDRIENLAHGFGATSCRVTVARPGRLLLAFPRRDPLAVPLPALPIPAVASVGPVEIGKREDGTPWRLKVHGTHVLVAGATGAGKGSIIWSAIRGLLPAMRAGLVQIWALDPKLMELSFGRDLFDRYAADPAACADLLEDAVKVMQERAGRFAGIQRNHIPTVDDPFVLVVVDEVAFLTAYQSDKGLKVRISAALATLTTQGRAVGVGVLAALQDPRKDVLSIRNLFPDKIALRLDESEQVDMVLGDGARDRGALADLISPQPDLGAGIAYARLETSPEPMRARASYVSDADIRAMAAAFTANTLPLPLTGEVAR</sequence>
<evidence type="ECO:0000256" key="2">
    <source>
        <dbReference type="ARBA" id="ARBA00022840"/>
    </source>
</evidence>
<evidence type="ECO:0000256" key="3">
    <source>
        <dbReference type="PROSITE-ProRule" id="PRU00289"/>
    </source>
</evidence>
<feature type="transmembrane region" description="Helical" evidence="4">
    <location>
        <begin position="60"/>
        <end position="86"/>
    </location>
</feature>
<feature type="domain" description="FtsK" evidence="5">
    <location>
        <begin position="230"/>
        <end position="409"/>
    </location>
</feature>
<keyword evidence="7" id="KW-1185">Reference proteome</keyword>
<keyword evidence="2 3" id="KW-0067">ATP-binding</keyword>
<dbReference type="Proteomes" id="UP001225356">
    <property type="component" value="Unassembled WGS sequence"/>
</dbReference>
<dbReference type="PANTHER" id="PTHR22683:SF41">
    <property type="entry name" value="DNA TRANSLOCASE FTSK"/>
    <property type="match status" value="1"/>
</dbReference>
<protein>
    <submittedName>
        <fullName evidence="6">S-DNA-T family DNA segregation ATPase FtsK/SpoIIIE</fullName>
    </submittedName>
</protein>
<dbReference type="InterPro" id="IPR002543">
    <property type="entry name" value="FtsK_dom"/>
</dbReference>
<dbReference type="EMBL" id="JAUSQU010000001">
    <property type="protein sequence ID" value="MDP9846976.1"/>
    <property type="molecule type" value="Genomic_DNA"/>
</dbReference>
<keyword evidence="1 3" id="KW-0547">Nucleotide-binding</keyword>
<evidence type="ECO:0000259" key="5">
    <source>
        <dbReference type="PROSITE" id="PS50901"/>
    </source>
</evidence>
<name>A0ABT9QJP5_9ACTN</name>
<dbReference type="PROSITE" id="PS50901">
    <property type="entry name" value="FTSK"/>
    <property type="match status" value="1"/>
</dbReference>
<evidence type="ECO:0000256" key="4">
    <source>
        <dbReference type="SAM" id="Phobius"/>
    </source>
</evidence>
<evidence type="ECO:0000313" key="6">
    <source>
        <dbReference type="EMBL" id="MDP9846976.1"/>
    </source>
</evidence>